<organism evidence="3 4">
    <name type="scientific">Rubroshorea leprosula</name>
    <dbReference type="NCBI Taxonomy" id="152421"/>
    <lineage>
        <taxon>Eukaryota</taxon>
        <taxon>Viridiplantae</taxon>
        <taxon>Streptophyta</taxon>
        <taxon>Embryophyta</taxon>
        <taxon>Tracheophyta</taxon>
        <taxon>Spermatophyta</taxon>
        <taxon>Magnoliopsida</taxon>
        <taxon>eudicotyledons</taxon>
        <taxon>Gunneridae</taxon>
        <taxon>Pentapetalae</taxon>
        <taxon>rosids</taxon>
        <taxon>malvids</taxon>
        <taxon>Malvales</taxon>
        <taxon>Dipterocarpaceae</taxon>
        <taxon>Rubroshorea</taxon>
    </lineage>
</organism>
<dbReference type="Pfam" id="PF00855">
    <property type="entry name" value="PWWP"/>
    <property type="match status" value="1"/>
</dbReference>
<dbReference type="InterPro" id="IPR053063">
    <property type="entry name" value="PWWP_domain_containing_PDP"/>
</dbReference>
<sequence>MVLMDEQEEKGVPAGNAKESTVTGSERVVGGSETVVESMDCDVQGQVEGSFTEGVEGEEGDSCNGDDIMVEVLGSHVYVDGICTTDGGGGFGGDSNDKAVPGSRGSLNLESQATCEGASVMNYENLKGEAAGGGQRAKEVIEGDAIKETAMQEEGILNNKAQNEVNEGGDEDSLASGGSVGGESQNFNEEKPGKDAERDGENDDGGGDANKVGITSTLNNDQTTATVMEKDAAVDGNLKSLDAKPRVAAEGKTTEEVILFEVKDSIPLSEQIKSVGDLLNNKVNPNPKVEMRNQGTDAEQQQVKADAQSKSAEKRGNISLDIHEVATGNDQDLKDNQPEECLDQSMTSASTQVDSGTMEAMKVEKPFTDAQNPSLQLEQDVKVQEQLVEAAGGGNENLSNGGEVVGRDTSADDHDTGSEQASLQQGKEMEVEEYNSDSEQASNSEGKNGKWTATGPGISGTVQQAKYHLPLEDEGEFSVSDLVWGKVRSHPWWPGQIFDPSDASGKAMKYHKKESFLVAYFGDRTFAWNEASLLKPFRTHFSQIEKQSNLEAFQNAVDCALEEVSRRVEWGLACSCIPKDVYEKITFQIVENAGVRDVVKDGSDRSLSAISFEPKKFVDYIKALAESSSVGGDRLDLVIAKAQLLAFYRVQGYHQLPEFLLCGGLETGSVPEEKMQFGEAIEHATPMDEDDQKDSSGQEISQPQRTSYLKRKHNLKDGMYPSKKERSLSELMGDAFDSLDGENGVDGKANSKMASASSGKRRKAVDSPINSPKPSFKIGECIRRVASQMTGSASILKGSSERIEKVDGSGDSPGGDGIDAQFDSYGDAVTKRMIDPSEYSSLDELLSQLQIAACDPLADNTFSNIIISFFSDFRNSAVLDHLPGDTVGGKRKFSSAVIGSETFEFEDMNDTYWTDRIVQNGSEEQPSHKGHYQIVPVELEKPLQKSRKSRKRYSDGNHDLGAEKPPGYISENAPAEIVMSFSNVNSIPSESKLNKMFRHFGPLKESETEIDRETSHARVVFKKCSDAEVAFNSAGKFSIFGNVAVNYQLNYSISESFKASLYAPTLAEETQLISTTLGEHNSFIASTLGESSHLVDPTLGEEASFMVSHLGEETLSMPAPLTEETLHLATSLGEGTLPTVPTFGEEAIISAPNFGGENFPIVTSVYEETLPAVQTLGMETLTVNTTRLVYEETYTVVTTIGEETATIATTVGDHNLTAPANASEGDFNVTTTVGEEISVDEGTTIVATTSDKETQTASTPLDGESLTVATEGDGTSTFATVADETSTVSAALGEESSSFATTLGKEVSAVATTLGEETSTVVPALGKESSSVATSSDEKTSTAVTNVCEETSTVATTSEEKIASVASTVQEETSSLGTTLDEKTSTVVTTLSGDTSNIVATLVEPAATVSTNLGEDTVTVTTTLSKEVVTVATTVGQEAAAVAATLSKEIETASTTLGVETSTVAMTSADETLTGAASLGMETATVPTTLCEGTLPATGALGEETSTVVMAVDEQKLAPSNTPGTENSHTDVTQAEEAAT</sequence>
<evidence type="ECO:0000313" key="3">
    <source>
        <dbReference type="EMBL" id="GKU91764.1"/>
    </source>
</evidence>
<feature type="region of interest" description="Disordered" evidence="1">
    <location>
        <begin position="740"/>
        <end position="772"/>
    </location>
</feature>
<keyword evidence="4" id="KW-1185">Reference proteome</keyword>
<evidence type="ECO:0000256" key="1">
    <source>
        <dbReference type="SAM" id="MobiDB-lite"/>
    </source>
</evidence>
<feature type="compositionally biased region" description="Polar residues" evidence="1">
    <location>
        <begin position="1518"/>
        <end position="1533"/>
    </location>
</feature>
<dbReference type="EMBL" id="BPVZ01000005">
    <property type="protein sequence ID" value="GKU91764.1"/>
    <property type="molecule type" value="Genomic_DNA"/>
</dbReference>
<name>A0AAV5I321_9ROSI</name>
<dbReference type="CDD" id="cd05162">
    <property type="entry name" value="PWWP"/>
    <property type="match status" value="1"/>
</dbReference>
<feature type="compositionally biased region" description="Basic and acidic residues" evidence="1">
    <location>
        <begin position="188"/>
        <end position="199"/>
    </location>
</feature>
<feature type="compositionally biased region" description="Basic and acidic residues" evidence="1">
    <location>
        <begin position="405"/>
        <end position="417"/>
    </location>
</feature>
<feature type="compositionally biased region" description="Basic and acidic residues" evidence="1">
    <location>
        <begin position="311"/>
        <end position="324"/>
    </location>
</feature>
<feature type="compositionally biased region" description="Basic and acidic residues" evidence="1">
    <location>
        <begin position="241"/>
        <end position="250"/>
    </location>
</feature>
<dbReference type="InterPro" id="IPR000313">
    <property type="entry name" value="PWWP_dom"/>
</dbReference>
<proteinExistence type="predicted"/>
<dbReference type="Gene3D" id="2.30.30.140">
    <property type="match status" value="1"/>
</dbReference>
<feature type="region of interest" description="Disordered" evidence="1">
    <location>
        <begin position="943"/>
        <end position="967"/>
    </location>
</feature>
<comment type="caution">
    <text evidence="3">The sequence shown here is derived from an EMBL/GenBank/DDBJ whole genome shotgun (WGS) entry which is preliminary data.</text>
</comment>
<dbReference type="PANTHER" id="PTHR42851:SF4">
    <property type="entry name" value="PWWP DOMAIN-CONTAINING PROTEIN"/>
    <property type="match status" value="1"/>
</dbReference>
<feature type="region of interest" description="Disordered" evidence="1">
    <location>
        <begin position="163"/>
        <end position="250"/>
    </location>
</feature>
<feature type="compositionally biased region" description="Polar residues" evidence="1">
    <location>
        <begin position="695"/>
        <end position="707"/>
    </location>
</feature>
<dbReference type="SUPFAM" id="SSF63748">
    <property type="entry name" value="Tudor/PWWP/MBT"/>
    <property type="match status" value="1"/>
</dbReference>
<accession>A0AAV5I321</accession>
<feature type="compositionally biased region" description="Polar residues" evidence="1">
    <location>
        <begin position="437"/>
        <end position="446"/>
    </location>
</feature>
<evidence type="ECO:0000259" key="2">
    <source>
        <dbReference type="PROSITE" id="PS50812"/>
    </source>
</evidence>
<feature type="region of interest" description="Disordered" evidence="1">
    <location>
        <begin position="1517"/>
        <end position="1540"/>
    </location>
</feature>
<feature type="region of interest" description="Disordered" evidence="1">
    <location>
        <begin position="684"/>
        <end position="727"/>
    </location>
</feature>
<feature type="region of interest" description="Disordered" evidence="1">
    <location>
        <begin position="278"/>
        <end position="457"/>
    </location>
</feature>
<feature type="domain" description="PWWP" evidence="2">
    <location>
        <begin position="479"/>
        <end position="528"/>
    </location>
</feature>
<feature type="compositionally biased region" description="Polar residues" evidence="1">
    <location>
        <begin position="344"/>
        <end position="355"/>
    </location>
</feature>
<feature type="compositionally biased region" description="Basic and acidic residues" evidence="1">
    <location>
        <begin position="952"/>
        <end position="962"/>
    </location>
</feature>
<reference evidence="3 4" key="1">
    <citation type="journal article" date="2021" name="Commun. Biol.">
        <title>The genome of Shorea leprosula (Dipterocarpaceae) highlights the ecological relevance of drought in aseasonal tropical rainforests.</title>
        <authorList>
            <person name="Ng K.K.S."/>
            <person name="Kobayashi M.J."/>
            <person name="Fawcett J.A."/>
            <person name="Hatakeyama M."/>
            <person name="Paape T."/>
            <person name="Ng C.H."/>
            <person name="Ang C.C."/>
            <person name="Tnah L.H."/>
            <person name="Lee C.T."/>
            <person name="Nishiyama T."/>
            <person name="Sese J."/>
            <person name="O'Brien M.J."/>
            <person name="Copetti D."/>
            <person name="Mohd Noor M.I."/>
            <person name="Ong R.C."/>
            <person name="Putra M."/>
            <person name="Sireger I.Z."/>
            <person name="Indrioko S."/>
            <person name="Kosugi Y."/>
            <person name="Izuno A."/>
            <person name="Isagi Y."/>
            <person name="Lee S.L."/>
            <person name="Shimizu K.K."/>
        </authorList>
    </citation>
    <scope>NUCLEOTIDE SEQUENCE [LARGE SCALE GENOMIC DNA]</scope>
    <source>
        <strain evidence="3">214</strain>
    </source>
</reference>
<feature type="region of interest" description="Disordered" evidence="1">
    <location>
        <begin position="1"/>
        <end position="29"/>
    </location>
</feature>
<gene>
    <name evidence="3" type="ORF">SLEP1_g5588</name>
</gene>
<dbReference type="SMART" id="SM00293">
    <property type="entry name" value="PWWP"/>
    <property type="match status" value="1"/>
</dbReference>
<dbReference type="PANTHER" id="PTHR42851">
    <property type="entry name" value="ALDOLASE-RELATED"/>
    <property type="match status" value="1"/>
</dbReference>
<feature type="compositionally biased region" description="Polar residues" evidence="1">
    <location>
        <begin position="293"/>
        <end position="303"/>
    </location>
</feature>
<feature type="compositionally biased region" description="Polar residues" evidence="1">
    <location>
        <begin position="213"/>
        <end position="226"/>
    </location>
</feature>
<dbReference type="Proteomes" id="UP001054252">
    <property type="component" value="Unassembled WGS sequence"/>
</dbReference>
<protein>
    <recommendedName>
        <fullName evidence="2">PWWP domain-containing protein</fullName>
    </recommendedName>
</protein>
<evidence type="ECO:0000313" key="4">
    <source>
        <dbReference type="Proteomes" id="UP001054252"/>
    </source>
</evidence>
<dbReference type="PROSITE" id="PS50812">
    <property type="entry name" value="PWWP"/>
    <property type="match status" value="1"/>
</dbReference>